<dbReference type="NCBIfam" id="TIGR03865">
    <property type="entry name" value="PQQ_CXXCW"/>
    <property type="match status" value="1"/>
</dbReference>
<dbReference type="AlphaFoldDB" id="A0A7X1KDJ5"/>
<evidence type="ECO:0000313" key="3">
    <source>
        <dbReference type="Proteomes" id="UP000520156"/>
    </source>
</evidence>
<reference evidence="2 3" key="1">
    <citation type="submission" date="2020-08" db="EMBL/GenBank/DDBJ databases">
        <title>The genome sequence of Novosphingobium flavum 4Y4.</title>
        <authorList>
            <person name="Liu Y."/>
        </authorList>
    </citation>
    <scope>NUCLEOTIDE SEQUENCE [LARGE SCALE GENOMIC DNA]</scope>
    <source>
        <strain evidence="2 3">4Y4</strain>
    </source>
</reference>
<evidence type="ECO:0000313" key="2">
    <source>
        <dbReference type="EMBL" id="MBC2653435.1"/>
    </source>
</evidence>
<dbReference type="PROSITE" id="PS50206">
    <property type="entry name" value="RHODANESE_3"/>
    <property type="match status" value="1"/>
</dbReference>
<gene>
    <name evidence="2" type="ORF">H7F49_17250</name>
</gene>
<organism evidence="2 3">
    <name type="scientific">Novosphingobium aerophilum</name>
    <dbReference type="NCBI Taxonomy" id="2839843"/>
    <lineage>
        <taxon>Bacteria</taxon>
        <taxon>Pseudomonadati</taxon>
        <taxon>Pseudomonadota</taxon>
        <taxon>Alphaproteobacteria</taxon>
        <taxon>Sphingomonadales</taxon>
        <taxon>Sphingomonadaceae</taxon>
        <taxon>Novosphingobium</taxon>
    </lineage>
</organism>
<keyword evidence="3" id="KW-1185">Reference proteome</keyword>
<name>A0A7X1KDJ5_9SPHN</name>
<feature type="domain" description="Rhodanese" evidence="1">
    <location>
        <begin position="137"/>
        <end position="183"/>
    </location>
</feature>
<dbReference type="InterPro" id="IPR022376">
    <property type="entry name" value="PQQ_CXXCW"/>
</dbReference>
<dbReference type="SUPFAM" id="SSF52821">
    <property type="entry name" value="Rhodanese/Cell cycle control phosphatase"/>
    <property type="match status" value="1"/>
</dbReference>
<dbReference type="InterPro" id="IPR001763">
    <property type="entry name" value="Rhodanese-like_dom"/>
</dbReference>
<accession>A0A7X1KDJ5</accession>
<dbReference type="InterPro" id="IPR036873">
    <property type="entry name" value="Rhodanese-like_dom_sf"/>
</dbReference>
<dbReference type="RefSeq" id="WP_185684810.1">
    <property type="nucleotide sequence ID" value="NZ_JACLAU010000047.1"/>
</dbReference>
<sequence>MRRRDLMLQAAAAGLALGAGRRAWGQDSAEALFDAAGYRRTRYRAPVDRDPAPAGILPLARALRLRPGRDSLFIDVLPADGARRDPGTGVWDGVPPHQTIPGALWLPETGRAIPDPALWGGLIETIGAARRAHPRWPIVLFCRADCWMSWNAARRLALGGVTGVWWQPEGIDGWHDAGRPLAASLPQVVVPHD</sequence>
<proteinExistence type="predicted"/>
<comment type="caution">
    <text evidence="2">The sequence shown here is derived from an EMBL/GenBank/DDBJ whole genome shotgun (WGS) entry which is preliminary data.</text>
</comment>
<protein>
    <submittedName>
        <fullName evidence="2">Rhodanese</fullName>
    </submittedName>
</protein>
<dbReference type="Gene3D" id="3.40.250.10">
    <property type="entry name" value="Rhodanese-like domain"/>
    <property type="match status" value="1"/>
</dbReference>
<dbReference type="Proteomes" id="UP000520156">
    <property type="component" value="Unassembled WGS sequence"/>
</dbReference>
<evidence type="ECO:0000259" key="1">
    <source>
        <dbReference type="PROSITE" id="PS50206"/>
    </source>
</evidence>
<dbReference type="EMBL" id="JACLAU010000047">
    <property type="protein sequence ID" value="MBC2653435.1"/>
    <property type="molecule type" value="Genomic_DNA"/>
</dbReference>